<dbReference type="EMBL" id="HE681725">
    <property type="protein sequence ID" value="CCG24834.1"/>
    <property type="molecule type" value="Genomic_DNA"/>
</dbReference>
<dbReference type="GeneID" id="14542083"/>
<dbReference type="OrthoDB" id="5046242at2759"/>
<dbReference type="HOGENOM" id="CLU_004498_10_1_1"/>
<dbReference type="AlphaFoldDB" id="H8XAI5"/>
<evidence type="ECO:0000313" key="3">
    <source>
        <dbReference type="Proteomes" id="UP000005018"/>
    </source>
</evidence>
<dbReference type="SUPFAM" id="SSF54373">
    <property type="entry name" value="FAD-linked reductases, C-terminal domain"/>
    <property type="match status" value="1"/>
</dbReference>
<dbReference type="InterPro" id="IPR036188">
    <property type="entry name" value="FAD/NAD-bd_sf"/>
</dbReference>
<reference evidence="2 3" key="1">
    <citation type="journal article" date="2012" name="PLoS ONE">
        <title>Sequence and analysis of the genome of the pathogenic yeast Candida orthopsilosis.</title>
        <authorList>
            <person name="Riccombeni A."/>
            <person name="Vidanes G."/>
            <person name="Proux-Wera E."/>
            <person name="Wolfe K.H."/>
            <person name="Butler G."/>
        </authorList>
    </citation>
    <scope>NUCLEOTIDE SEQUENCE [LARGE SCALE GENOMIC DNA]</scope>
    <source>
        <strain evidence="2 3">Co 90-125</strain>
    </source>
</reference>
<dbReference type="GO" id="GO:0016491">
    <property type="term" value="F:oxidoreductase activity"/>
    <property type="evidence" value="ECO:0007669"/>
    <property type="project" value="InterPro"/>
</dbReference>
<dbReference type="Proteomes" id="UP000005018">
    <property type="component" value="Chromosome 7"/>
</dbReference>
<evidence type="ECO:0000313" key="2">
    <source>
        <dbReference type="EMBL" id="CCG24834.1"/>
    </source>
</evidence>
<feature type="domain" description="Amine oxidase" evidence="1">
    <location>
        <begin position="14"/>
        <end position="463"/>
    </location>
</feature>
<dbReference type="Gene3D" id="3.90.660.10">
    <property type="match status" value="1"/>
</dbReference>
<dbReference type="PANTHER" id="PTHR10742">
    <property type="entry name" value="FLAVIN MONOAMINE OXIDASE"/>
    <property type="match status" value="1"/>
</dbReference>
<gene>
    <name evidence="2" type="ORF">CORT_0G01470</name>
</gene>
<protein>
    <recommendedName>
        <fullName evidence="1">Amine oxidase domain-containing protein</fullName>
    </recommendedName>
</protein>
<dbReference type="InterPro" id="IPR050281">
    <property type="entry name" value="Flavin_monoamine_oxidase"/>
</dbReference>
<dbReference type="SUPFAM" id="SSF51905">
    <property type="entry name" value="FAD/NAD(P)-binding domain"/>
    <property type="match status" value="1"/>
</dbReference>
<organism evidence="2 3">
    <name type="scientific">Candida orthopsilosis (strain 90-125)</name>
    <name type="common">Yeast</name>
    <dbReference type="NCBI Taxonomy" id="1136231"/>
    <lineage>
        <taxon>Eukaryota</taxon>
        <taxon>Fungi</taxon>
        <taxon>Dikarya</taxon>
        <taxon>Ascomycota</taxon>
        <taxon>Saccharomycotina</taxon>
        <taxon>Pichiomycetes</taxon>
        <taxon>Debaryomycetaceae</taxon>
        <taxon>Candida/Lodderomyces clade</taxon>
        <taxon>Candida</taxon>
    </lineage>
</organism>
<dbReference type="Pfam" id="PF01593">
    <property type="entry name" value="Amino_oxidase"/>
    <property type="match status" value="1"/>
</dbReference>
<dbReference type="RefSeq" id="XP_003870961.1">
    <property type="nucleotide sequence ID" value="XM_003870912.1"/>
</dbReference>
<sequence length="469" mass="52560">MDKLVKVAIVGAGVSGLKAAETLISSGKIGKEEIVVLEAQDHVGGRIQDSNIDQSKLEIAYALGAMWYHDSLVNSILYELLESGLLKDDDVYCDDKDGPTYTSDGLLDMSGLQINRVMEEAGQFLQLYFKSNRPDASCDEVVKEYVNAHSHFLTQEQNQYIRRAMRYFELWYGVPAEKANGKMAMESHQGRNLLNKKGYTFLIDILKSKIPKSCILLSQPVKSITQLENSSKKIEVETKSGLKVTAEYLIVTVPLSILKLNETHDYGIKWNPPLPSPTRNFINTIDFAALGKVIFEFNSVWWDPNEDHFLIIPDEIDSNDWFNSDGSPKPFSFPALAINFSKIYNRGASLVVLTPAPLTDYLESYPDQSWTYFKPMLEKISIKPMEDPISTITSHWTTNPYIRGSYSVLLTKTDAENTSPDKLEGLKLGNDVIRFAGEHTIAEGAGCVHGAYDSGKREAAYILNELEKK</sequence>
<dbReference type="InterPro" id="IPR002937">
    <property type="entry name" value="Amino_oxidase"/>
</dbReference>
<dbReference type="Gene3D" id="3.50.50.60">
    <property type="entry name" value="FAD/NAD(P)-binding domain"/>
    <property type="match status" value="1"/>
</dbReference>
<evidence type="ECO:0000259" key="1">
    <source>
        <dbReference type="Pfam" id="PF01593"/>
    </source>
</evidence>
<dbReference type="PANTHER" id="PTHR10742:SF410">
    <property type="entry name" value="LYSINE-SPECIFIC HISTONE DEMETHYLASE 2"/>
    <property type="match status" value="1"/>
</dbReference>
<dbReference type="eggNOG" id="KOG0029">
    <property type="taxonomic scope" value="Eukaryota"/>
</dbReference>
<proteinExistence type="predicted"/>
<accession>H8XAI5</accession>
<dbReference type="KEGG" id="cot:CORT_0G01470"/>
<name>H8XAI5_CANO9</name>
<keyword evidence="3" id="KW-1185">Reference proteome</keyword>